<comment type="subcellular location">
    <subcellularLocation>
        <location evidence="1">Cell membrane</location>
        <topology evidence="1">Multi-pass membrane protein</topology>
    </subcellularLocation>
</comment>
<dbReference type="Pfam" id="PF02687">
    <property type="entry name" value="FtsX"/>
    <property type="match status" value="2"/>
</dbReference>
<keyword evidence="2" id="KW-1003">Cell membrane</keyword>
<feature type="transmembrane region" description="Helical" evidence="6">
    <location>
        <begin position="701"/>
        <end position="722"/>
    </location>
</feature>
<keyword evidence="3 6" id="KW-0812">Transmembrane</keyword>
<feature type="transmembrane region" description="Helical" evidence="6">
    <location>
        <begin position="395"/>
        <end position="421"/>
    </location>
</feature>
<evidence type="ECO:0000256" key="5">
    <source>
        <dbReference type="ARBA" id="ARBA00023136"/>
    </source>
</evidence>
<feature type="domain" description="MacB-like periplasmic core" evidence="8">
    <location>
        <begin position="21"/>
        <end position="250"/>
    </location>
</feature>
<comment type="caution">
    <text evidence="9">The sequence shown here is derived from an EMBL/GenBank/DDBJ whole genome shotgun (WGS) entry which is preliminary data.</text>
</comment>
<dbReference type="GO" id="GO:0005886">
    <property type="term" value="C:plasma membrane"/>
    <property type="evidence" value="ECO:0007669"/>
    <property type="project" value="UniProtKB-SubCell"/>
</dbReference>
<feature type="transmembrane region" description="Helical" evidence="6">
    <location>
        <begin position="298"/>
        <end position="320"/>
    </location>
</feature>
<reference evidence="9" key="1">
    <citation type="journal article" date="2014" name="Int. J. Syst. Evol. Microbiol.">
        <title>Complete genome sequence of Corynebacterium casei LMG S-19264T (=DSM 44701T), isolated from a smear-ripened cheese.</title>
        <authorList>
            <consortium name="US DOE Joint Genome Institute (JGI-PGF)"/>
            <person name="Walter F."/>
            <person name="Albersmeier A."/>
            <person name="Kalinowski J."/>
            <person name="Ruckert C."/>
        </authorList>
    </citation>
    <scope>NUCLEOTIDE SEQUENCE</scope>
    <source>
        <strain evidence="9">CGMCC 1.15448</strain>
    </source>
</reference>
<dbReference type="Proteomes" id="UP000607559">
    <property type="component" value="Unassembled WGS sequence"/>
</dbReference>
<feature type="domain" description="ABC3 transporter permease C-terminal" evidence="7">
    <location>
        <begin position="304"/>
        <end position="415"/>
    </location>
</feature>
<evidence type="ECO:0000256" key="6">
    <source>
        <dbReference type="SAM" id="Phobius"/>
    </source>
</evidence>
<dbReference type="PANTHER" id="PTHR30572">
    <property type="entry name" value="MEMBRANE COMPONENT OF TRANSPORTER-RELATED"/>
    <property type="match status" value="1"/>
</dbReference>
<dbReference type="PANTHER" id="PTHR30572:SF18">
    <property type="entry name" value="ABC-TYPE MACROLIDE FAMILY EXPORT SYSTEM PERMEASE COMPONENT 2"/>
    <property type="match status" value="1"/>
</dbReference>
<feature type="transmembrane region" description="Helical" evidence="6">
    <location>
        <begin position="20"/>
        <end position="43"/>
    </location>
</feature>
<organism evidence="9 10">
    <name type="scientific">Puia dinghuensis</name>
    <dbReference type="NCBI Taxonomy" id="1792502"/>
    <lineage>
        <taxon>Bacteria</taxon>
        <taxon>Pseudomonadati</taxon>
        <taxon>Bacteroidota</taxon>
        <taxon>Chitinophagia</taxon>
        <taxon>Chitinophagales</taxon>
        <taxon>Chitinophagaceae</taxon>
        <taxon>Puia</taxon>
    </lineage>
</organism>
<dbReference type="EMBL" id="BMJC01000007">
    <property type="protein sequence ID" value="GGB23054.1"/>
    <property type="molecule type" value="Genomic_DNA"/>
</dbReference>
<keyword evidence="10" id="KW-1185">Reference proteome</keyword>
<feature type="domain" description="ABC3 transporter permease C-terminal" evidence="7">
    <location>
        <begin position="701"/>
        <end position="810"/>
    </location>
</feature>
<feature type="domain" description="MacB-like periplasmic core" evidence="8">
    <location>
        <begin position="502"/>
        <end position="658"/>
    </location>
</feature>
<evidence type="ECO:0000256" key="4">
    <source>
        <dbReference type="ARBA" id="ARBA00022989"/>
    </source>
</evidence>
<name>A0A8J2XWE2_9BACT</name>
<dbReference type="AlphaFoldDB" id="A0A8J2XWE2"/>
<evidence type="ECO:0000256" key="3">
    <source>
        <dbReference type="ARBA" id="ARBA00022692"/>
    </source>
</evidence>
<feature type="transmembrane region" description="Helical" evidence="6">
    <location>
        <begin position="353"/>
        <end position="375"/>
    </location>
</feature>
<dbReference type="InterPro" id="IPR050250">
    <property type="entry name" value="Macrolide_Exporter_MacB"/>
</dbReference>
<evidence type="ECO:0000313" key="9">
    <source>
        <dbReference type="EMBL" id="GGB23054.1"/>
    </source>
</evidence>
<sequence>MITNYLRTAWRRLRKNKGFFALNFFGLYISVTACVLIALLIFYESGFDRSTATGGARIYRVVSQVTNEKGTTFEAVTPYPLAAALRTRLPEGGRVAQISCDRETSVLIGDQVLKETKVVFADSVFPKLWPLAVKAGSLARAFAEPGFCVLPESTARRYFGNPGRGGREGGEGFDAVIGKRIKVGGKLDLEVAAVVGDAPGNTHLPYHLLISYRSFTADFIGGFNIDQWSLTASGYTYVALLSPQDVAPTESILAGLIQEHLDKEDRRSTHYLLQSIRAIHYDTRFASSNPGYTISPNYLYLVGAIGLFLMLAACINYTNLSTALAIRQSKEVGIRKTLGATRRQLIRQLLTESLLLTGIAIVATALSVRFFLPLMNGFLEKQIPLDWLNWTSGGFLLALWVVVSLLAGVYPAFVLSGFRPVTALKSKVFTPGASVLNLRRGLVVFQFVTAQILIIGAIVVARQMAYIREAPMGFNKDLVVDIALPNNHPKEMKAFRSRLGDVAGIAEVSFSISAPISNNHVGTGFNLREQFPTKEYDVAVKPADERYLSTYGLQLVAGRWFDATDERAVEGDGPDSLKKYTLVLNETATRKLGFRRPEDAIGRYVRIGINEISAPVVGVVKDYHVASMHDAIMPVVMVPFPYLYYTVGMRLRNGYSSATLAEVGKAFKAVYPHELFETSFLDEAVAAQYAEERRTQALFELFMGMSIAINVLGLIGLLSFMIESKTKEVGIRKVLGASIGDISMLLSKDFLRLSGLAFLIAAPVAGLLMHRWLQDFAYRASLAWWVFAGALLATLLVTAAAISFQTLRAAVRNPVKALRSE</sequence>
<dbReference type="GO" id="GO:0022857">
    <property type="term" value="F:transmembrane transporter activity"/>
    <property type="evidence" value="ECO:0007669"/>
    <property type="project" value="TreeGrafter"/>
</dbReference>
<evidence type="ECO:0000259" key="7">
    <source>
        <dbReference type="Pfam" id="PF02687"/>
    </source>
</evidence>
<accession>A0A8J2XWE2</accession>
<evidence type="ECO:0000256" key="2">
    <source>
        <dbReference type="ARBA" id="ARBA00022475"/>
    </source>
</evidence>
<dbReference type="InterPro" id="IPR003838">
    <property type="entry name" value="ABC3_permease_C"/>
</dbReference>
<proteinExistence type="predicted"/>
<feature type="transmembrane region" description="Helical" evidence="6">
    <location>
        <begin position="442"/>
        <end position="461"/>
    </location>
</feature>
<gene>
    <name evidence="9" type="ORF">GCM10011511_53730</name>
</gene>
<dbReference type="InterPro" id="IPR025857">
    <property type="entry name" value="MacB_PCD"/>
</dbReference>
<reference evidence="9" key="2">
    <citation type="submission" date="2020-09" db="EMBL/GenBank/DDBJ databases">
        <authorList>
            <person name="Sun Q."/>
            <person name="Zhou Y."/>
        </authorList>
    </citation>
    <scope>NUCLEOTIDE SEQUENCE</scope>
    <source>
        <strain evidence="9">CGMCC 1.15448</strain>
    </source>
</reference>
<dbReference type="PROSITE" id="PS51257">
    <property type="entry name" value="PROKAR_LIPOPROTEIN"/>
    <property type="match status" value="1"/>
</dbReference>
<keyword evidence="4 6" id="KW-1133">Transmembrane helix</keyword>
<protein>
    <submittedName>
        <fullName evidence="9">ABC transporter permease</fullName>
    </submittedName>
</protein>
<evidence type="ECO:0000259" key="8">
    <source>
        <dbReference type="Pfam" id="PF12704"/>
    </source>
</evidence>
<evidence type="ECO:0000256" key="1">
    <source>
        <dbReference type="ARBA" id="ARBA00004651"/>
    </source>
</evidence>
<dbReference type="Pfam" id="PF12704">
    <property type="entry name" value="MacB_PCD"/>
    <property type="match status" value="2"/>
</dbReference>
<keyword evidence="5 6" id="KW-0472">Membrane</keyword>
<evidence type="ECO:0000313" key="10">
    <source>
        <dbReference type="Proteomes" id="UP000607559"/>
    </source>
</evidence>
<feature type="transmembrane region" description="Helical" evidence="6">
    <location>
        <begin position="750"/>
        <end position="770"/>
    </location>
</feature>
<feature type="transmembrane region" description="Helical" evidence="6">
    <location>
        <begin position="782"/>
        <end position="804"/>
    </location>
</feature>
<dbReference type="RefSeq" id="WP_188937629.1">
    <property type="nucleotide sequence ID" value="NZ_BMJC01000007.1"/>
</dbReference>